<dbReference type="RefSeq" id="WP_344113667.1">
    <property type="nucleotide sequence ID" value="NZ_BAAANE010000007.1"/>
</dbReference>
<comment type="caution">
    <text evidence="3">The sequence shown here is derived from an EMBL/GenBank/DDBJ whole genome shotgun (WGS) entry which is preliminary data.</text>
</comment>
<dbReference type="PROSITE" id="PS00061">
    <property type="entry name" value="ADH_SHORT"/>
    <property type="match status" value="1"/>
</dbReference>
<dbReference type="CDD" id="cd05233">
    <property type="entry name" value="SDR_c"/>
    <property type="match status" value="1"/>
</dbReference>
<dbReference type="PRINTS" id="PR00080">
    <property type="entry name" value="SDRFAMILY"/>
</dbReference>
<gene>
    <name evidence="3" type="ORF">GCM10009744_43310</name>
</gene>
<dbReference type="PANTHER" id="PTHR24321:SF8">
    <property type="entry name" value="ESTRADIOL 17-BETA-DEHYDROGENASE 8-RELATED"/>
    <property type="match status" value="1"/>
</dbReference>
<dbReference type="InterPro" id="IPR002347">
    <property type="entry name" value="SDR_fam"/>
</dbReference>
<evidence type="ECO:0000313" key="4">
    <source>
        <dbReference type="Proteomes" id="UP001501319"/>
    </source>
</evidence>
<evidence type="ECO:0000313" key="3">
    <source>
        <dbReference type="EMBL" id="GAA1647400.1"/>
    </source>
</evidence>
<dbReference type="EMBL" id="BAAANE010000007">
    <property type="protein sequence ID" value="GAA1647400.1"/>
    <property type="molecule type" value="Genomic_DNA"/>
</dbReference>
<evidence type="ECO:0000256" key="1">
    <source>
        <dbReference type="ARBA" id="ARBA00006484"/>
    </source>
</evidence>
<dbReference type="SUPFAM" id="SSF51735">
    <property type="entry name" value="NAD(P)-binding Rossmann-fold domains"/>
    <property type="match status" value="1"/>
</dbReference>
<proteinExistence type="inferred from homology"/>
<dbReference type="Proteomes" id="UP001501319">
    <property type="component" value="Unassembled WGS sequence"/>
</dbReference>
<sequence>MAAEQLGSVDESRVAVVTGGASGIGQATVARLVADGFRVAVLDVGDTTGEAKLALRVDVTDAYAVERAFTQIVDTFGRIDVLVNNAGITGSAAATNCHQTPVEEWDRVQAVNVRGPFLCTRAALPTMLAQGNGHVITVASVAGLIAFPGRAAYTTSKGAAVMFTKSLAVDYAAAGIRANAVCPGMVETPMTKWRLDQPDLRAQVESKIPLGRVAQPDEIAEAIALLASDRLVYLTGHTLVLDGGWTAL</sequence>
<name>A0ABN2FHM8_9ACTN</name>
<reference evidence="3 4" key="1">
    <citation type="journal article" date="2019" name="Int. J. Syst. Evol. Microbiol.">
        <title>The Global Catalogue of Microorganisms (GCM) 10K type strain sequencing project: providing services to taxonomists for standard genome sequencing and annotation.</title>
        <authorList>
            <consortium name="The Broad Institute Genomics Platform"/>
            <consortium name="The Broad Institute Genome Sequencing Center for Infectious Disease"/>
            <person name="Wu L."/>
            <person name="Ma J."/>
        </authorList>
    </citation>
    <scope>NUCLEOTIDE SEQUENCE [LARGE SCALE GENOMIC DNA]</scope>
    <source>
        <strain evidence="3 4">JCM 14306</strain>
    </source>
</reference>
<keyword evidence="2" id="KW-0560">Oxidoreductase</keyword>
<comment type="similarity">
    <text evidence="1">Belongs to the short-chain dehydrogenases/reductases (SDR) family.</text>
</comment>
<dbReference type="InterPro" id="IPR020904">
    <property type="entry name" value="Sc_DH/Rdtase_CS"/>
</dbReference>
<evidence type="ECO:0000256" key="2">
    <source>
        <dbReference type="ARBA" id="ARBA00023002"/>
    </source>
</evidence>
<dbReference type="PANTHER" id="PTHR24321">
    <property type="entry name" value="DEHYDROGENASES, SHORT CHAIN"/>
    <property type="match status" value="1"/>
</dbReference>
<dbReference type="Pfam" id="PF13561">
    <property type="entry name" value="adh_short_C2"/>
    <property type="match status" value="1"/>
</dbReference>
<organism evidence="3 4">
    <name type="scientific">Kribbella alba</name>
    <dbReference type="NCBI Taxonomy" id="190197"/>
    <lineage>
        <taxon>Bacteria</taxon>
        <taxon>Bacillati</taxon>
        <taxon>Actinomycetota</taxon>
        <taxon>Actinomycetes</taxon>
        <taxon>Propionibacteriales</taxon>
        <taxon>Kribbellaceae</taxon>
        <taxon>Kribbella</taxon>
    </lineage>
</organism>
<dbReference type="InterPro" id="IPR036291">
    <property type="entry name" value="NAD(P)-bd_dom_sf"/>
</dbReference>
<dbReference type="PRINTS" id="PR00081">
    <property type="entry name" value="GDHRDH"/>
</dbReference>
<dbReference type="Gene3D" id="3.40.50.720">
    <property type="entry name" value="NAD(P)-binding Rossmann-like Domain"/>
    <property type="match status" value="1"/>
</dbReference>
<protein>
    <submittedName>
        <fullName evidence="3">Glucose 1-dehydrogenase</fullName>
    </submittedName>
</protein>
<keyword evidence="4" id="KW-1185">Reference proteome</keyword>
<accession>A0ABN2FHM8</accession>